<evidence type="ECO:0000313" key="1">
    <source>
        <dbReference type="EMBL" id="WED67009.1"/>
    </source>
</evidence>
<protein>
    <submittedName>
        <fullName evidence="1">Uncharacterized protein</fullName>
    </submittedName>
</protein>
<name>A0AAF0CS51_9BACT</name>
<reference evidence="1" key="1">
    <citation type="submission" date="2023-03" db="EMBL/GenBank/DDBJ databases">
        <title>Lomoglobus Profundus gen. nov., sp. nov., a novel member of the phylum Verrucomicrobia, isolated from deep-marine sediment of South China Sea.</title>
        <authorList>
            <person name="Ahmad T."/>
            <person name="Ishaq S.E."/>
            <person name="Wang F."/>
        </authorList>
    </citation>
    <scope>NUCLEOTIDE SEQUENCE</scope>
    <source>
        <strain evidence="1">LMO-M01</strain>
    </source>
</reference>
<dbReference type="KEGG" id="slom:PXH66_09115"/>
<accession>A0AAF0CS51</accession>
<dbReference type="EMBL" id="CP119075">
    <property type="protein sequence ID" value="WED67009.1"/>
    <property type="molecule type" value="Genomic_DNA"/>
</dbReference>
<dbReference type="RefSeq" id="WP_330932329.1">
    <property type="nucleotide sequence ID" value="NZ_CP119075.1"/>
</dbReference>
<proteinExistence type="predicted"/>
<keyword evidence="2" id="KW-1185">Reference proteome</keyword>
<gene>
    <name evidence="1" type="ORF">PXH66_09115</name>
</gene>
<evidence type="ECO:0000313" key="2">
    <source>
        <dbReference type="Proteomes" id="UP001218638"/>
    </source>
</evidence>
<dbReference type="AlphaFoldDB" id="A0AAF0CS51"/>
<organism evidence="1 2">
    <name type="scientific">Synoicihabitans lomoniglobus</name>
    <dbReference type="NCBI Taxonomy" id="2909285"/>
    <lineage>
        <taxon>Bacteria</taxon>
        <taxon>Pseudomonadati</taxon>
        <taxon>Verrucomicrobiota</taxon>
        <taxon>Opitutia</taxon>
        <taxon>Opitutales</taxon>
        <taxon>Opitutaceae</taxon>
        <taxon>Synoicihabitans</taxon>
    </lineage>
</organism>
<dbReference type="Proteomes" id="UP001218638">
    <property type="component" value="Chromosome"/>
</dbReference>
<sequence length="176" mass="19952">MISAVDALSPAAVGASLLAMRRAGMLARVPSDRMKLTPEKMASWFFTAFPAQFPAGEEEKWLNQFSQLKGRERRNAVAGMKQGVNDVLTMARHLPTEARTEIDSALAVKDLPSLRKMEAGLKKKHRTILKRGRIKNEEEFYLVAEILSDLEFDVTDFERTQLEKIALDFDQRGKWN</sequence>